<feature type="transmembrane region" description="Helical" evidence="1">
    <location>
        <begin position="118"/>
        <end position="138"/>
    </location>
</feature>
<feature type="transmembrane region" description="Helical" evidence="1">
    <location>
        <begin position="21"/>
        <end position="41"/>
    </location>
</feature>
<accession>A0ABV0J8C1</accession>
<evidence type="ECO:0000256" key="1">
    <source>
        <dbReference type="SAM" id="Phobius"/>
    </source>
</evidence>
<feature type="transmembrane region" description="Helical" evidence="1">
    <location>
        <begin position="53"/>
        <end position="79"/>
    </location>
</feature>
<evidence type="ECO:0000313" key="3">
    <source>
        <dbReference type="Proteomes" id="UP001464891"/>
    </source>
</evidence>
<comment type="caution">
    <text evidence="2">The sequence shown here is derived from an EMBL/GenBank/DDBJ whole genome shotgun (WGS) entry which is preliminary data.</text>
</comment>
<keyword evidence="3" id="KW-1185">Reference proteome</keyword>
<sequence>MQSTVTKNTLTALLCRPIIPSIKTLVGALILVATTALPVLACGGGSEGAVILLAFPLGVAAIFYGLPLLLSLLIESAILHYQESVGWLKSFGLSLLVNIGGLVAVVFGTVISFGLPPFGFITLAFQGVILGLMLTTFCRRTGYFLGLTKGLGQIGVYILLLGMSYGSLALDRIVETSQEPDVLLPPIAGLLLIGFLFNLIVEGWILSLLMPKLRPQLASTVVSMNVWSYGILPASMLLSKYLQGMPLFS</sequence>
<reference evidence="2 3" key="1">
    <citation type="submission" date="2022-04" db="EMBL/GenBank/DDBJ databases">
        <title>Positive selection, recombination, and allopatry shape intraspecific diversity of widespread and dominant cyanobacteria.</title>
        <authorList>
            <person name="Wei J."/>
            <person name="Shu W."/>
            <person name="Hu C."/>
        </authorList>
    </citation>
    <scope>NUCLEOTIDE SEQUENCE [LARGE SCALE GENOMIC DNA]</scope>
    <source>
        <strain evidence="2 3">GB2-A4</strain>
    </source>
</reference>
<proteinExistence type="predicted"/>
<keyword evidence="1" id="KW-0812">Transmembrane</keyword>
<keyword evidence="1" id="KW-1133">Transmembrane helix</keyword>
<gene>
    <name evidence="2" type="ORF">NC998_13120</name>
</gene>
<dbReference type="RefSeq" id="WP_190432443.1">
    <property type="nucleotide sequence ID" value="NZ_JAMPKM010000007.1"/>
</dbReference>
<feature type="transmembrane region" description="Helical" evidence="1">
    <location>
        <begin position="182"/>
        <end position="205"/>
    </location>
</feature>
<evidence type="ECO:0000313" key="2">
    <source>
        <dbReference type="EMBL" id="MEP0818036.1"/>
    </source>
</evidence>
<organism evidence="2 3">
    <name type="scientific">Trichocoleus desertorum GB2-A4</name>
    <dbReference type="NCBI Taxonomy" id="2933944"/>
    <lineage>
        <taxon>Bacteria</taxon>
        <taxon>Bacillati</taxon>
        <taxon>Cyanobacteriota</taxon>
        <taxon>Cyanophyceae</taxon>
        <taxon>Leptolyngbyales</taxon>
        <taxon>Trichocoleusaceae</taxon>
        <taxon>Trichocoleus</taxon>
    </lineage>
</organism>
<keyword evidence="1" id="KW-0472">Membrane</keyword>
<feature type="transmembrane region" description="Helical" evidence="1">
    <location>
        <begin position="217"/>
        <end position="238"/>
    </location>
</feature>
<feature type="transmembrane region" description="Helical" evidence="1">
    <location>
        <begin position="91"/>
        <end position="112"/>
    </location>
</feature>
<dbReference type="Proteomes" id="UP001464891">
    <property type="component" value="Unassembled WGS sequence"/>
</dbReference>
<name>A0ABV0J8C1_9CYAN</name>
<dbReference type="EMBL" id="JAMPKM010000007">
    <property type="protein sequence ID" value="MEP0818036.1"/>
    <property type="molecule type" value="Genomic_DNA"/>
</dbReference>
<feature type="transmembrane region" description="Helical" evidence="1">
    <location>
        <begin position="150"/>
        <end position="170"/>
    </location>
</feature>
<protein>
    <submittedName>
        <fullName evidence="2">Uncharacterized protein</fullName>
    </submittedName>
</protein>